<dbReference type="InterPro" id="IPR001227">
    <property type="entry name" value="Ac_transferase_dom_sf"/>
</dbReference>
<sequence length="2931" mass="322202">MEQPALVIFGPQISWPSNSSAERIRRDLVQDPSLAPFADAIRKIPELWASLVEIEPRLRETQGRRNLEQLRDWVEIGSLPRRDSPDEILPNGFATPFTVIAQSIEYWRCFPRGGLQWLHSRSEAGPALEGMCTGFLTAIAAATSKDSTEFFAMAAIAVRLAACIGTFVDLNGNTSDGTGEARALVVRWSSPIQESCLLRILEEQPNAYVSVLKDETSRTITVPASEIPSTAEKLLMNGLRVHALELKGRFHHASNEDIANKLLQMCQLNADLRFPDAQGLLTPLRRNSDGRRLSKGPLHIIAIRSLLLDQVDWLSTMTSALESAVIKDKPPKILVFGSVNVVPHCLIQRSGARVCVSNDMIQPLSNITTTVKDFVPEPDMTKPGVKSLPDAPGCDNHDNSIAIVGMACRFPGADSAEEFWELLECGKSMLSVLPESRFPTKGLRRSADDTVFWGNFIQDPDQFDNRFFQISSREAASMDPQQRLILQVAYQALESSGYFDGQRKPTHTNIGCYLGVGSVDYEANIYSHQPNSYSALGSLKAFVSGRVSHYFGWTGPSITYDTACSSSVVALHSACKALLSGECTSALSGGVNVITNPALYQNLRAASFLSPTGATKAFDAAADGYSRGEGCGLFVLKRLENALADGDQVLGVIAASAVNQTQREYGTSITAPVSKSQQSLYRHVLSQAGLEPSDVTYIEAHGTGTPRGDPIECESIRTVFGSTNTGRQQTLYFGSVKGNIGHLEAGSGAAALFKSVLMLQKKKIPKHMNFNKLNPQIPPLEPEKLAIPTETISWDAPFRAICISNYGAAGSNGALVLREAPEPLKSTCSRSTGNGPLRCQLISIAADSAESLQAYCNQLLRYLADVNERHFPDVAYKLARIQNPAHKYRLSFVTRSISELRSFLSAQSHVTPTPSFSGTVKPVVLCFGGQSKSSVGINKQLYDSISLFRHHLDRVEAACQALGKTIYPFIFSKEAIQDSVTLHCCLFASQYACARSWIDAGIKVATVIGHSFGQISALCVCGVLSLEDAVKYVIERALLFDINWSAEKGTMLALKGDTQIVTRLVSTSQVEIACYNGPSDVVVAGSIQAIEGFQSRAKAAGIDVRCLDVARAFHSSLMDPALPQLRRIANALTFYRPYIPIQTCTQGHGRDSFDPEFLVDHSRQPVFFHDAVQRIESQLGPCTWIEAGSSSFGTTLASRIASQLNSFIPVDIGGPSPAESLANATLKLQALGYNVQFWAYHRSQRDAFRVFNVPPYQFAKSKHWLEFKEFNSLAKESSHTDDNDQHSKLLLFVQSRDREKGIAEFKVNANSDYFRACVSGHAVLGHSLCPASLYLELAAQAAVYICENESPVLPQVEDLQISAPLGLNPSATIKLLLSLKEPKVWRFSLLSTTGAEDIHHASGTIQVPANADFLVSESSLYERLIGADRCNSILQDASIKSINGLVYNVFGAVVDYKDFYQGVQRISATKSEASGVVSLPVAAAGIMQDSVCDPLALDNFLQVSGIHINCFRDLGRQEVYVCTSIGKLKVYQSLEKVRDQSWLVYSNTKQGGPGVLESDIFAFNKTTGSLMVALFGVRFAKVSVNSLTKTLSALNHGKPVQRLKDSTPPSTPLSNLGLGTSPKPELDGNILLRLQRLLSRVTDCPVEDILQVNSLEALGIDSLMRSEVTAEIRQEFGLDISTDTLAKASTLFDLTTLISSSQKWPVQIVNTPSSSESHTTLSMRDSTSSTLKDILSAITDIPVDEIGNDSTLEALGIDSLMRKEVQSELRKNLGRADIPENLHEYSVTSLAAYLADQDCGKRDDLSCGTPPGRVSLGRHCDIKALGSHTQLMAPEMISGLEERQELVKRNDRSQLFQLSSPPKPLCSSTVGGFTLKDLAASFEEIKGAFDQLSDESQFLNFYAQVHPRQMELATAYVVEAFRSLGCPLSSMSPGESLSLSPVSYEPRHGNLMKQLYKLLQDAGLISLDNLGEYKRTSKRVDCTSSADLLDAIIQDFPQHQLEHRLLSITGSRLASCLSGELDALDLIFGDRAAKDLVSDVYLKAPVFVTGTKLLCKFLLSCLRQRTQPIRILEIGAGTGGTTADVVRCLTSSNIPFEYCFTDLSPSLVAAARKKFKWCPNMEFNVLDIEQEPPSANQYDLVISTNCIHATRNLTATTKNIHKLLKEGGILCLVELTRNLPWFDLVFGLLEGWWLFNDGRQHALAHELFWKDSLRQAGFSYINWTTGDTKESEQLRLIISVKMDHQDDLSKWETGSEKCTGDKFEIVTSRQPLSVYSTPDLLKEPGLSGSVVLLTGGTGNLGTHVLHQLINRADVRRVICLNRLTTNDDPIQRQRRALRDKGIDLNERQWEKIEVLEAKSSHTALGLQTEQYQRLRDQVTHIVHNAWPMSFKRSLHTFEPQFKTLQNLLKLCHEAKYGARLLFISSIGVVGRHPNTFANKPVPEDPVRDCQSSLGFGYSQAKYHCEQIINRALEQDTRLEASYVRIGQITGSQHFGSWNTEEHVPALLRTSQTIGALPHLDGLASWLPIDIAAATVSELLLDTAHLRMVYHVENPVRQPWCELLGYLSAHLRLPIIPYKEWLSRMETNGDSVTGSPNPAKNLRDFFKNDFLHMSCGSVVMSTTSTASVSAALRSAGPAIRVACLHTGFFQVVGHGVSMSTMTRAFEASRRFYALPLEEKQKLDITKHLGFRGYDGIGTQSYGGDTLPDLKESFFIGRDVSQSHTDYGRILTGPNIWPSFQVLPAVAFKEPVEALFSALMELACKILEILARTLPYGEGIFDRFKRDPATPMRMLHYPPTEGAMDAAAVDDERQLGASAHTDFGAITLLLQDQVSGLQVHDSDTGNWVDVPPRQDSIVVNIGDMITRWTAGEYKSSVHRVINRSSTDRYSIAFFFDGNIDCPLDPLDGTTAPGESITVEQHMIECIRSSYASK</sequence>
<gene>
    <name evidence="16" type="ORF">AAWM_08661</name>
</gene>
<dbReference type="InterPro" id="IPR016035">
    <property type="entry name" value="Acyl_Trfase/lysoPLipase"/>
</dbReference>
<feature type="region of interest" description="Disordered" evidence="11">
    <location>
        <begin position="1598"/>
        <end position="1621"/>
    </location>
</feature>
<dbReference type="Gene3D" id="3.10.129.110">
    <property type="entry name" value="Polyketide synthase dehydratase"/>
    <property type="match status" value="1"/>
</dbReference>
<dbReference type="InterPro" id="IPR027443">
    <property type="entry name" value="IPNS-like_sf"/>
</dbReference>
<dbReference type="Pfam" id="PF03171">
    <property type="entry name" value="2OG-FeII_Oxy"/>
    <property type="match status" value="1"/>
</dbReference>
<feature type="region of interest" description="C-terminal hotdog fold" evidence="10">
    <location>
        <begin position="1438"/>
        <end position="1588"/>
    </location>
</feature>
<dbReference type="Pfam" id="PF18558">
    <property type="entry name" value="HTH_51"/>
    <property type="match status" value="1"/>
</dbReference>
<dbReference type="Pfam" id="PF14226">
    <property type="entry name" value="DIOX_N"/>
    <property type="match status" value="1"/>
</dbReference>
<dbReference type="InterPro" id="IPR036736">
    <property type="entry name" value="ACP-like_sf"/>
</dbReference>
<feature type="domain" description="PKS/mFAS DH" evidence="15">
    <location>
        <begin position="1286"/>
        <end position="1588"/>
    </location>
</feature>
<comment type="similarity">
    <text evidence="9">In the C-terminal section; belongs to the NRP synthetase family.</text>
</comment>
<dbReference type="Gene3D" id="1.10.1200.10">
    <property type="entry name" value="ACP-like"/>
    <property type="match status" value="2"/>
</dbReference>
<dbReference type="Pfam" id="PF16197">
    <property type="entry name" value="KAsynt_C_assoc"/>
    <property type="match status" value="1"/>
</dbReference>
<dbReference type="InterPro" id="IPR049551">
    <property type="entry name" value="PKS_DH_C"/>
</dbReference>
<protein>
    <submittedName>
        <fullName evidence="16">Conidial yellow pigment biosynthesis polyketide synthase</fullName>
    </submittedName>
</protein>
<dbReference type="Gene3D" id="3.40.366.10">
    <property type="entry name" value="Malonyl-Coenzyme A Acyl Carrier Protein, domain 2"/>
    <property type="match status" value="2"/>
</dbReference>
<dbReference type="SUPFAM" id="SSF55048">
    <property type="entry name" value="Probable ACP-binding domain of malonyl-CoA ACP transacylase"/>
    <property type="match status" value="1"/>
</dbReference>
<evidence type="ECO:0000256" key="10">
    <source>
        <dbReference type="PROSITE-ProRule" id="PRU01363"/>
    </source>
</evidence>
<dbReference type="Proteomes" id="UP000286921">
    <property type="component" value="Unassembled WGS sequence"/>
</dbReference>
<dbReference type="Pfam" id="PF16073">
    <property type="entry name" value="SAT"/>
    <property type="match status" value="1"/>
</dbReference>
<dbReference type="Gene3D" id="2.60.120.330">
    <property type="entry name" value="B-lactam Antibiotic, Isopenicillin N Synthase, Chain"/>
    <property type="match status" value="1"/>
</dbReference>
<keyword evidence="4" id="KW-0489">Methyltransferase</keyword>
<feature type="active site" description="Proton donor; for dehydratase activity" evidence="10">
    <location>
        <position position="1498"/>
    </location>
</feature>
<evidence type="ECO:0000256" key="4">
    <source>
        <dbReference type="ARBA" id="ARBA00022603"/>
    </source>
</evidence>
<keyword evidence="7" id="KW-0511">Multifunctional enzyme</keyword>
<dbReference type="Pfam" id="PF14765">
    <property type="entry name" value="PS-DH"/>
    <property type="match status" value="1"/>
</dbReference>
<dbReference type="PROSITE" id="PS52004">
    <property type="entry name" value="KS3_2"/>
    <property type="match status" value="1"/>
</dbReference>
<evidence type="ECO:0000256" key="3">
    <source>
        <dbReference type="ARBA" id="ARBA00022553"/>
    </source>
</evidence>
<comment type="caution">
    <text evidence="16">The sequence shown here is derived from an EMBL/GenBank/DDBJ whole genome shotgun (WGS) entry which is preliminary data.</text>
</comment>
<evidence type="ECO:0000259" key="13">
    <source>
        <dbReference type="PROSITE" id="PS51471"/>
    </source>
</evidence>
<accession>A0A401L2Q4</accession>
<feature type="active site" description="Proton acceptor; for dehydratase activity" evidence="10">
    <location>
        <position position="1321"/>
    </location>
</feature>
<keyword evidence="5" id="KW-0808">Transferase</keyword>
<dbReference type="PROSITE" id="PS52019">
    <property type="entry name" value="PKS_MFAS_DH"/>
    <property type="match status" value="1"/>
</dbReference>
<evidence type="ECO:0000256" key="5">
    <source>
        <dbReference type="ARBA" id="ARBA00022679"/>
    </source>
</evidence>
<dbReference type="InterPro" id="IPR041068">
    <property type="entry name" value="HTH_51"/>
</dbReference>
<dbReference type="Gene3D" id="3.40.47.10">
    <property type="match status" value="1"/>
</dbReference>
<evidence type="ECO:0000313" key="17">
    <source>
        <dbReference type="Proteomes" id="UP000286921"/>
    </source>
</evidence>
<evidence type="ECO:0000259" key="12">
    <source>
        <dbReference type="PROSITE" id="PS50075"/>
    </source>
</evidence>
<keyword evidence="8" id="KW-0012">Acyltransferase</keyword>
<dbReference type="InterPro" id="IPR050091">
    <property type="entry name" value="PKS_NRPS_Biosynth_Enz"/>
</dbReference>
<evidence type="ECO:0000256" key="2">
    <source>
        <dbReference type="ARBA" id="ARBA00022450"/>
    </source>
</evidence>
<dbReference type="Gene3D" id="3.30.70.3290">
    <property type="match status" value="1"/>
</dbReference>
<evidence type="ECO:0000256" key="6">
    <source>
        <dbReference type="ARBA" id="ARBA00022857"/>
    </source>
</evidence>
<dbReference type="STRING" id="105351.A0A401L2Q4"/>
<dbReference type="InterPro" id="IPR020841">
    <property type="entry name" value="PKS_Beta-ketoAc_synthase_dom"/>
</dbReference>
<dbReference type="SUPFAM" id="SSF53901">
    <property type="entry name" value="Thiolase-like"/>
    <property type="match status" value="1"/>
</dbReference>
<dbReference type="EMBL" id="BDHI01000022">
    <property type="protein sequence ID" value="GCB25776.1"/>
    <property type="molecule type" value="Genomic_DNA"/>
</dbReference>
<dbReference type="InterPro" id="IPR036291">
    <property type="entry name" value="NAD(P)-bd_dom_sf"/>
</dbReference>
<dbReference type="SUPFAM" id="SSF51735">
    <property type="entry name" value="NAD(P)-binding Rossmann-fold domains"/>
    <property type="match status" value="1"/>
</dbReference>
<proteinExistence type="inferred from homology"/>
<dbReference type="InterPro" id="IPR016039">
    <property type="entry name" value="Thiolase-like"/>
</dbReference>
<keyword evidence="17" id="KW-1185">Reference proteome</keyword>
<dbReference type="CDD" id="cd00833">
    <property type="entry name" value="PKS"/>
    <property type="match status" value="1"/>
</dbReference>
<dbReference type="InterPro" id="IPR016036">
    <property type="entry name" value="Malonyl_transacylase_ACP-bd"/>
</dbReference>
<dbReference type="InterPro" id="IPR032821">
    <property type="entry name" value="PKS_assoc"/>
</dbReference>
<dbReference type="PANTHER" id="PTHR43775:SF21">
    <property type="entry name" value="NON-REDUCING POLYKETIDE SYNTHASE AUSA-RELATED"/>
    <property type="match status" value="1"/>
</dbReference>
<dbReference type="GO" id="GO:0006633">
    <property type="term" value="P:fatty acid biosynthetic process"/>
    <property type="evidence" value="ECO:0007669"/>
    <property type="project" value="TreeGrafter"/>
</dbReference>
<dbReference type="Pfam" id="PF00109">
    <property type="entry name" value="ketoacyl-synt"/>
    <property type="match status" value="1"/>
</dbReference>
<dbReference type="InterPro" id="IPR014030">
    <property type="entry name" value="Ketoacyl_synth_N"/>
</dbReference>
<dbReference type="Pfam" id="PF02801">
    <property type="entry name" value="Ketoacyl-synt_C"/>
    <property type="match status" value="1"/>
</dbReference>
<dbReference type="CDD" id="cd02440">
    <property type="entry name" value="AdoMet_MTases"/>
    <property type="match status" value="1"/>
</dbReference>
<dbReference type="Pfam" id="PF07993">
    <property type="entry name" value="NAD_binding_4"/>
    <property type="match status" value="1"/>
</dbReference>
<dbReference type="PANTHER" id="PTHR43775">
    <property type="entry name" value="FATTY ACID SYNTHASE"/>
    <property type="match status" value="1"/>
</dbReference>
<dbReference type="SUPFAM" id="SSF52151">
    <property type="entry name" value="FabD/lysophospholipase-like"/>
    <property type="match status" value="1"/>
</dbReference>
<feature type="domain" description="Fe2OG dioxygenase" evidence="13">
    <location>
        <begin position="2786"/>
        <end position="2895"/>
    </location>
</feature>
<dbReference type="InterPro" id="IPR044861">
    <property type="entry name" value="IPNS-like_FE2OG_OXY"/>
</dbReference>
<dbReference type="GO" id="GO:0044550">
    <property type="term" value="P:secondary metabolite biosynthetic process"/>
    <property type="evidence" value="ECO:0007669"/>
    <property type="project" value="UniProtKB-ARBA"/>
</dbReference>
<evidence type="ECO:0000256" key="11">
    <source>
        <dbReference type="SAM" id="MobiDB-lite"/>
    </source>
</evidence>
<evidence type="ECO:0000256" key="7">
    <source>
        <dbReference type="ARBA" id="ARBA00023268"/>
    </source>
</evidence>
<dbReference type="SUPFAM" id="SSF51197">
    <property type="entry name" value="Clavaminate synthase-like"/>
    <property type="match status" value="1"/>
</dbReference>
<dbReference type="InterPro" id="IPR049900">
    <property type="entry name" value="PKS_mFAS_DH"/>
</dbReference>
<evidence type="ECO:0000259" key="15">
    <source>
        <dbReference type="PROSITE" id="PS52019"/>
    </source>
</evidence>
<keyword evidence="2" id="KW-0596">Phosphopantetheine</keyword>
<dbReference type="InterPro" id="IPR014043">
    <property type="entry name" value="Acyl_transferase_dom"/>
</dbReference>
<dbReference type="InterPro" id="IPR005123">
    <property type="entry name" value="Oxoglu/Fe-dep_dioxygenase_dom"/>
</dbReference>
<name>A0A401L2Q4_ASPAW</name>
<dbReference type="InterPro" id="IPR032088">
    <property type="entry name" value="SAT"/>
</dbReference>
<evidence type="ECO:0000313" key="16">
    <source>
        <dbReference type="EMBL" id="GCB25776.1"/>
    </source>
</evidence>
<feature type="domain" description="Ketosynthase family 3 (KS3)" evidence="14">
    <location>
        <begin position="398"/>
        <end position="819"/>
    </location>
</feature>
<dbReference type="Pfam" id="PF00550">
    <property type="entry name" value="PP-binding"/>
    <property type="match status" value="2"/>
</dbReference>
<dbReference type="Pfam" id="PF08242">
    <property type="entry name" value="Methyltransf_12"/>
    <property type="match status" value="1"/>
</dbReference>
<reference evidence="16 17" key="1">
    <citation type="submission" date="2016-09" db="EMBL/GenBank/DDBJ databases">
        <title>Aspergillus awamori IFM 58123T.</title>
        <authorList>
            <person name="Kusuya Y."/>
            <person name="Shimizu M."/>
            <person name="Takahashi H."/>
            <person name="Yaguchi T."/>
        </authorList>
    </citation>
    <scope>NUCLEOTIDE SEQUENCE [LARGE SCALE GENOMIC DNA]</scope>
    <source>
        <strain evidence="16 17">IFM 58123</strain>
    </source>
</reference>
<dbReference type="PROSITE" id="PS50075">
    <property type="entry name" value="CARRIER"/>
    <property type="match status" value="1"/>
</dbReference>
<dbReference type="InterPro" id="IPR013120">
    <property type="entry name" value="FAR_NAD-bd"/>
</dbReference>
<evidence type="ECO:0000256" key="1">
    <source>
        <dbReference type="ARBA" id="ARBA00005179"/>
    </source>
</evidence>
<evidence type="ECO:0000256" key="9">
    <source>
        <dbReference type="ARBA" id="ARBA00029443"/>
    </source>
</evidence>
<dbReference type="InterPro" id="IPR026992">
    <property type="entry name" value="DIOX_N"/>
</dbReference>
<dbReference type="InterPro" id="IPR013217">
    <property type="entry name" value="Methyltransf_12"/>
</dbReference>
<comment type="pathway">
    <text evidence="1">Secondary metabolite biosynthesis.</text>
</comment>
<evidence type="ECO:0000259" key="14">
    <source>
        <dbReference type="PROSITE" id="PS52004"/>
    </source>
</evidence>
<dbReference type="InterPro" id="IPR014031">
    <property type="entry name" value="Ketoacyl_synth_C"/>
</dbReference>
<feature type="region of interest" description="N-terminal hotdog fold" evidence="10">
    <location>
        <begin position="1286"/>
        <end position="1412"/>
    </location>
</feature>
<dbReference type="GO" id="GO:0008168">
    <property type="term" value="F:methyltransferase activity"/>
    <property type="evidence" value="ECO:0007669"/>
    <property type="project" value="UniProtKB-KW"/>
</dbReference>
<dbReference type="GO" id="GO:0004312">
    <property type="term" value="F:fatty acid synthase activity"/>
    <property type="evidence" value="ECO:0007669"/>
    <property type="project" value="TreeGrafter"/>
</dbReference>
<keyword evidence="3" id="KW-0597">Phosphoprotein</keyword>
<organism evidence="16 17">
    <name type="scientific">Aspergillus awamori</name>
    <name type="common">Black koji mold</name>
    <dbReference type="NCBI Taxonomy" id="105351"/>
    <lineage>
        <taxon>Eukaryota</taxon>
        <taxon>Fungi</taxon>
        <taxon>Dikarya</taxon>
        <taxon>Ascomycota</taxon>
        <taxon>Pezizomycotina</taxon>
        <taxon>Eurotiomycetes</taxon>
        <taxon>Eurotiomycetidae</taxon>
        <taxon>Eurotiales</taxon>
        <taxon>Aspergillaceae</taxon>
        <taxon>Aspergillus</taxon>
    </lineage>
</organism>
<dbReference type="SUPFAM" id="SSF47336">
    <property type="entry name" value="ACP-like"/>
    <property type="match status" value="2"/>
</dbReference>
<dbReference type="InterPro" id="IPR042104">
    <property type="entry name" value="PKS_dehydratase_sf"/>
</dbReference>
<feature type="domain" description="Carrier" evidence="12">
    <location>
        <begin position="1628"/>
        <end position="1702"/>
    </location>
</feature>
<dbReference type="PROSITE" id="PS51471">
    <property type="entry name" value="FE2OG_OXY"/>
    <property type="match status" value="1"/>
</dbReference>
<dbReference type="Pfam" id="PF00698">
    <property type="entry name" value="Acyl_transf_1"/>
    <property type="match status" value="1"/>
</dbReference>
<dbReference type="SMART" id="SM00825">
    <property type="entry name" value="PKS_KS"/>
    <property type="match status" value="1"/>
</dbReference>
<keyword evidence="6" id="KW-0521">NADP</keyword>
<dbReference type="Gene3D" id="3.40.50.720">
    <property type="entry name" value="NAD(P)-binding Rossmann-like Domain"/>
    <property type="match status" value="1"/>
</dbReference>
<dbReference type="GO" id="GO:0032259">
    <property type="term" value="P:methylation"/>
    <property type="evidence" value="ECO:0007669"/>
    <property type="project" value="UniProtKB-KW"/>
</dbReference>
<dbReference type="PRINTS" id="PR00682">
    <property type="entry name" value="IPNSYNTHASE"/>
</dbReference>
<evidence type="ECO:0000256" key="8">
    <source>
        <dbReference type="ARBA" id="ARBA00023315"/>
    </source>
</evidence>
<dbReference type="SMART" id="SM00827">
    <property type="entry name" value="PKS_AT"/>
    <property type="match status" value="1"/>
</dbReference>
<dbReference type="InterPro" id="IPR009081">
    <property type="entry name" value="PP-bd_ACP"/>
</dbReference>
<dbReference type="InterPro" id="IPR029063">
    <property type="entry name" value="SAM-dependent_MTases_sf"/>
</dbReference>
<dbReference type="SUPFAM" id="SSF53335">
    <property type="entry name" value="S-adenosyl-L-methionine-dependent methyltransferases"/>
    <property type="match status" value="1"/>
</dbReference>
<dbReference type="Gene3D" id="3.40.50.150">
    <property type="entry name" value="Vaccinia Virus protein VP39"/>
    <property type="match status" value="1"/>
</dbReference>